<sequence length="98" mass="11522">MTVIGHKVSLLLWQRLSVITSSRIPALSRYTLGLPSSELKARGRNLDLGYTYEYLYFLFKFPSYYYAPPLFKYLSSIITNYIIYTPKKVVFCLEYREA</sequence>
<proteinExistence type="predicted"/>
<dbReference type="EMBL" id="JAPWDQ010000015">
    <property type="protein sequence ID" value="KAJ5469423.1"/>
    <property type="molecule type" value="Genomic_DNA"/>
</dbReference>
<reference evidence="1" key="2">
    <citation type="journal article" date="2023" name="IMA Fungus">
        <title>Comparative genomic study of the Penicillium genus elucidates a diverse pangenome and 15 lateral gene transfer events.</title>
        <authorList>
            <person name="Petersen C."/>
            <person name="Sorensen T."/>
            <person name="Nielsen M.R."/>
            <person name="Sondergaard T.E."/>
            <person name="Sorensen J.L."/>
            <person name="Fitzpatrick D.A."/>
            <person name="Frisvad J.C."/>
            <person name="Nielsen K.L."/>
        </authorList>
    </citation>
    <scope>NUCLEOTIDE SEQUENCE</scope>
    <source>
        <strain evidence="1">IBT 30728</strain>
    </source>
</reference>
<accession>A0A9W9WL28</accession>
<dbReference type="AlphaFoldDB" id="A0A9W9WL28"/>
<evidence type="ECO:0000313" key="1">
    <source>
        <dbReference type="EMBL" id="KAJ5469423.1"/>
    </source>
</evidence>
<dbReference type="GeneID" id="81628886"/>
<reference evidence="1" key="1">
    <citation type="submission" date="2022-12" db="EMBL/GenBank/DDBJ databases">
        <authorList>
            <person name="Petersen C."/>
        </authorList>
    </citation>
    <scope>NUCLEOTIDE SEQUENCE</scope>
    <source>
        <strain evidence="1">IBT 30728</strain>
    </source>
</reference>
<gene>
    <name evidence="1" type="ORF">N7539_009041</name>
</gene>
<protein>
    <submittedName>
        <fullName evidence="1">Uncharacterized protein</fullName>
    </submittedName>
</protein>
<dbReference type="Proteomes" id="UP001148312">
    <property type="component" value="Unassembled WGS sequence"/>
</dbReference>
<name>A0A9W9WL28_9EURO</name>
<comment type="caution">
    <text evidence="1">The sequence shown here is derived from an EMBL/GenBank/DDBJ whole genome shotgun (WGS) entry which is preliminary data.</text>
</comment>
<organism evidence="1 2">
    <name type="scientific">Penicillium diatomitis</name>
    <dbReference type="NCBI Taxonomy" id="2819901"/>
    <lineage>
        <taxon>Eukaryota</taxon>
        <taxon>Fungi</taxon>
        <taxon>Dikarya</taxon>
        <taxon>Ascomycota</taxon>
        <taxon>Pezizomycotina</taxon>
        <taxon>Eurotiomycetes</taxon>
        <taxon>Eurotiomycetidae</taxon>
        <taxon>Eurotiales</taxon>
        <taxon>Aspergillaceae</taxon>
        <taxon>Penicillium</taxon>
    </lineage>
</organism>
<evidence type="ECO:0000313" key="2">
    <source>
        <dbReference type="Proteomes" id="UP001148312"/>
    </source>
</evidence>
<keyword evidence="2" id="KW-1185">Reference proteome</keyword>
<dbReference type="RefSeq" id="XP_056786013.1">
    <property type="nucleotide sequence ID" value="XM_056938636.1"/>
</dbReference>